<keyword evidence="1" id="KW-0175">Coiled coil</keyword>
<feature type="coiled-coil region" evidence="1">
    <location>
        <begin position="54"/>
        <end position="88"/>
    </location>
</feature>
<sequence length="149" mass="17794">MMIYLKNTAGYKMDFFKGMTYAEICPIFQARFDANMRFLFKSREEMEEEDQEVLKSINETLAKKEVKRKKLNEEAKDLKKRLEVLDDEDDAVFIEANPLTRKVPVVDYQIVLIDNKPRFKIIRADKTHQLYISFITQLKNFDREDLENL</sequence>
<evidence type="ECO:0000313" key="2">
    <source>
        <dbReference type="EMBL" id="GEZ26271.1"/>
    </source>
</evidence>
<protein>
    <submittedName>
        <fullName evidence="2">Uncharacterized protein</fullName>
    </submittedName>
</protein>
<accession>A0A699IA13</accession>
<dbReference type="EMBL" id="BKCJ010258513">
    <property type="protein sequence ID" value="GEZ26271.1"/>
    <property type="molecule type" value="Genomic_DNA"/>
</dbReference>
<reference evidence="2" key="1">
    <citation type="journal article" date="2019" name="Sci. Rep.">
        <title>Draft genome of Tanacetum cinerariifolium, the natural source of mosquito coil.</title>
        <authorList>
            <person name="Yamashiro T."/>
            <person name="Shiraishi A."/>
            <person name="Satake H."/>
            <person name="Nakayama K."/>
        </authorList>
    </citation>
    <scope>NUCLEOTIDE SEQUENCE</scope>
</reference>
<gene>
    <name evidence="2" type="ORF">Tci_498244</name>
</gene>
<dbReference type="AlphaFoldDB" id="A0A699IA13"/>
<comment type="caution">
    <text evidence="2">The sequence shown here is derived from an EMBL/GenBank/DDBJ whole genome shotgun (WGS) entry which is preliminary data.</text>
</comment>
<name>A0A699IA13_TANCI</name>
<evidence type="ECO:0000256" key="1">
    <source>
        <dbReference type="SAM" id="Coils"/>
    </source>
</evidence>
<proteinExistence type="predicted"/>
<organism evidence="2">
    <name type="scientific">Tanacetum cinerariifolium</name>
    <name type="common">Dalmatian daisy</name>
    <name type="synonym">Chrysanthemum cinerariifolium</name>
    <dbReference type="NCBI Taxonomy" id="118510"/>
    <lineage>
        <taxon>Eukaryota</taxon>
        <taxon>Viridiplantae</taxon>
        <taxon>Streptophyta</taxon>
        <taxon>Embryophyta</taxon>
        <taxon>Tracheophyta</taxon>
        <taxon>Spermatophyta</taxon>
        <taxon>Magnoliopsida</taxon>
        <taxon>eudicotyledons</taxon>
        <taxon>Gunneridae</taxon>
        <taxon>Pentapetalae</taxon>
        <taxon>asterids</taxon>
        <taxon>campanulids</taxon>
        <taxon>Asterales</taxon>
        <taxon>Asteraceae</taxon>
        <taxon>Asteroideae</taxon>
        <taxon>Anthemideae</taxon>
        <taxon>Anthemidinae</taxon>
        <taxon>Tanacetum</taxon>
    </lineage>
</organism>